<dbReference type="AlphaFoldDB" id="A0AAP3XSU7"/>
<dbReference type="RefSeq" id="WP_327789789.1">
    <property type="nucleotide sequence ID" value="NZ_JARGEQ010000126.1"/>
</dbReference>
<dbReference type="SUPFAM" id="SSF53756">
    <property type="entry name" value="UDP-Glycosyltransferase/glycogen phosphorylase"/>
    <property type="match status" value="1"/>
</dbReference>
<dbReference type="GO" id="GO:0016757">
    <property type="term" value="F:glycosyltransferase activity"/>
    <property type="evidence" value="ECO:0007669"/>
    <property type="project" value="UniProtKB-ARBA"/>
</dbReference>
<dbReference type="Pfam" id="PF13692">
    <property type="entry name" value="Glyco_trans_1_4"/>
    <property type="match status" value="1"/>
</dbReference>
<reference evidence="2 3" key="1">
    <citation type="submission" date="2023-03" db="EMBL/GenBank/DDBJ databases">
        <title>YIM 152171 draft genome.</title>
        <authorList>
            <person name="Yang Z."/>
        </authorList>
    </citation>
    <scope>NUCLEOTIDE SEQUENCE [LARGE SCALE GENOMIC DNA]</scope>
    <source>
        <strain evidence="2 3">YIM 152171</strain>
    </source>
</reference>
<dbReference type="InterPro" id="IPR050194">
    <property type="entry name" value="Glycosyltransferase_grp1"/>
</dbReference>
<dbReference type="CDD" id="cd03801">
    <property type="entry name" value="GT4_PimA-like"/>
    <property type="match status" value="1"/>
</dbReference>
<keyword evidence="3" id="KW-1185">Reference proteome</keyword>
<dbReference type="EMBL" id="JARGEQ010000126">
    <property type="protein sequence ID" value="MDF1587370.1"/>
    <property type="molecule type" value="Genomic_DNA"/>
</dbReference>
<evidence type="ECO:0000313" key="2">
    <source>
        <dbReference type="EMBL" id="MDF1587370.1"/>
    </source>
</evidence>
<dbReference type="Pfam" id="PF13439">
    <property type="entry name" value="Glyco_transf_4"/>
    <property type="match status" value="1"/>
</dbReference>
<evidence type="ECO:0000259" key="1">
    <source>
        <dbReference type="Pfam" id="PF13439"/>
    </source>
</evidence>
<protein>
    <submittedName>
        <fullName evidence="2">Glycosyltransferase family 4 protein</fullName>
    </submittedName>
</protein>
<evidence type="ECO:0000313" key="3">
    <source>
        <dbReference type="Proteomes" id="UP001301140"/>
    </source>
</evidence>
<comment type="caution">
    <text evidence="2">The sequence shown here is derived from an EMBL/GenBank/DDBJ whole genome shotgun (WGS) entry which is preliminary data.</text>
</comment>
<name>A0AAP3XSU7_9PROT</name>
<dbReference type="Gene3D" id="3.40.50.2000">
    <property type="entry name" value="Glycogen Phosphorylase B"/>
    <property type="match status" value="2"/>
</dbReference>
<dbReference type="InterPro" id="IPR028098">
    <property type="entry name" value="Glyco_trans_4-like_N"/>
</dbReference>
<dbReference type="PANTHER" id="PTHR45947:SF3">
    <property type="entry name" value="SULFOQUINOVOSYL TRANSFERASE SQD2"/>
    <property type="match status" value="1"/>
</dbReference>
<sequence length="407" mass="45200">MTASRRLKICYVVPAHGLLSTAGPTRNVLNLARALEEWADVTVAFRRVLDERPPEDMRVLEIQPHLPRGAVVDDSAMRGLGLREFTDYLLELRRFTQQIVRRFDVILEKSWLLSGYLSAHALRHGGRGIPVENVVPSARRHETAGLAKRLRVEIGCQLAGMHLRQAPLIIAETEQLRQDIARHWRVRPERVEVVGLGVDRSLFRPQDQGKARDAVGICREGCVLLYVGALDETHNLASAIEAVALQDAPDLALHIVGDGPQRQRYEALARRGPGRVVFHGRVPHDAVPRYIAAADLCLAPYDARAFATGSLGYSTMKVPEYLSVGRPVASAPSARMLELLRHGETGFLFENSLARWQAFLADRPSRQRLAEMGALAARSELHGWDKTARRYLALCERLVAARAAAGD</sequence>
<feature type="domain" description="Glycosyltransferase subfamily 4-like N-terminal" evidence="1">
    <location>
        <begin position="23"/>
        <end position="200"/>
    </location>
</feature>
<organism evidence="2 3">
    <name type="scientific">Marinimicrococcus flavescens</name>
    <dbReference type="NCBI Taxonomy" id="3031815"/>
    <lineage>
        <taxon>Bacteria</taxon>
        <taxon>Pseudomonadati</taxon>
        <taxon>Pseudomonadota</taxon>
        <taxon>Alphaproteobacteria</taxon>
        <taxon>Geminicoccales</taxon>
        <taxon>Geminicoccaceae</taxon>
        <taxon>Marinimicrococcus</taxon>
    </lineage>
</organism>
<gene>
    <name evidence="2" type="ORF">PZ740_13365</name>
</gene>
<dbReference type="Proteomes" id="UP001301140">
    <property type="component" value="Unassembled WGS sequence"/>
</dbReference>
<proteinExistence type="predicted"/>
<accession>A0AAP3XSU7</accession>
<dbReference type="PANTHER" id="PTHR45947">
    <property type="entry name" value="SULFOQUINOVOSYL TRANSFERASE SQD2"/>
    <property type="match status" value="1"/>
</dbReference>